<feature type="transmembrane region" description="Helical" evidence="1">
    <location>
        <begin position="120"/>
        <end position="137"/>
    </location>
</feature>
<keyword evidence="1" id="KW-1133">Transmembrane helix</keyword>
<proteinExistence type="predicted"/>
<feature type="transmembrane region" description="Helical" evidence="1">
    <location>
        <begin position="12"/>
        <end position="37"/>
    </location>
</feature>
<dbReference type="Proteomes" id="UP000050509">
    <property type="component" value="Unassembled WGS sequence"/>
</dbReference>
<sequence length="159" mass="16808">MGASGRALRRPIVFGLLAILGLLAFYLGIITLAQGWAHALEQLADDRNFIGAIALGFGTQVGLFTYLRRLHAHAAAGGVAASTGTSATAMLACCAHHLADILPIVGLSGAAIFLNAYKTPLLWLGILMNLIGIVYLLRKVRQQRQMACHTSLVSRSVAS</sequence>
<dbReference type="AlphaFoldDB" id="A0A0N8PT76"/>
<keyword evidence="1" id="KW-0472">Membrane</keyword>
<feature type="transmembrane region" description="Helical" evidence="1">
    <location>
        <begin position="88"/>
        <end position="114"/>
    </location>
</feature>
<evidence type="ECO:0000313" key="3">
    <source>
        <dbReference type="Proteomes" id="UP000050509"/>
    </source>
</evidence>
<reference evidence="2 3" key="1">
    <citation type="submission" date="2015-09" db="EMBL/GenBank/DDBJ databases">
        <title>Draft genome sequence of Kouleothrix aurantiaca JCM 19913.</title>
        <authorList>
            <person name="Hemp J."/>
        </authorList>
    </citation>
    <scope>NUCLEOTIDE SEQUENCE [LARGE SCALE GENOMIC DNA]</scope>
    <source>
        <strain evidence="2 3">COM-B</strain>
    </source>
</reference>
<keyword evidence="1" id="KW-0812">Transmembrane</keyword>
<keyword evidence="3" id="KW-1185">Reference proteome</keyword>
<protein>
    <submittedName>
        <fullName evidence="2">Uncharacterized protein</fullName>
    </submittedName>
</protein>
<feature type="transmembrane region" description="Helical" evidence="1">
    <location>
        <begin position="49"/>
        <end position="67"/>
    </location>
</feature>
<accession>A0A0N8PT76</accession>
<dbReference type="EMBL" id="LJCR01000018">
    <property type="protein sequence ID" value="KPV54749.1"/>
    <property type="molecule type" value="Genomic_DNA"/>
</dbReference>
<evidence type="ECO:0000256" key="1">
    <source>
        <dbReference type="SAM" id="Phobius"/>
    </source>
</evidence>
<organism evidence="2 3">
    <name type="scientific">Kouleothrix aurantiaca</name>
    <dbReference type="NCBI Taxonomy" id="186479"/>
    <lineage>
        <taxon>Bacteria</taxon>
        <taxon>Bacillati</taxon>
        <taxon>Chloroflexota</taxon>
        <taxon>Chloroflexia</taxon>
        <taxon>Chloroflexales</taxon>
        <taxon>Roseiflexineae</taxon>
        <taxon>Roseiflexaceae</taxon>
        <taxon>Kouleothrix</taxon>
    </lineage>
</organism>
<evidence type="ECO:0000313" key="2">
    <source>
        <dbReference type="EMBL" id="KPV54749.1"/>
    </source>
</evidence>
<comment type="caution">
    <text evidence="2">The sequence shown here is derived from an EMBL/GenBank/DDBJ whole genome shotgun (WGS) entry which is preliminary data.</text>
</comment>
<gene>
    <name evidence="2" type="ORF">SE17_01790</name>
</gene>
<name>A0A0N8PT76_9CHLR</name>